<protein>
    <submittedName>
        <fullName evidence="1">Uncharacterized protein</fullName>
    </submittedName>
</protein>
<gene>
    <name evidence="1" type="ORF">PIB30_044079</name>
</gene>
<proteinExistence type="predicted"/>
<dbReference type="Proteomes" id="UP001341840">
    <property type="component" value="Unassembled WGS sequence"/>
</dbReference>
<name>A0ABU6XDG8_9FABA</name>
<dbReference type="EMBL" id="JASCZI010211709">
    <property type="protein sequence ID" value="MED6196095.1"/>
    <property type="molecule type" value="Genomic_DNA"/>
</dbReference>
<evidence type="ECO:0000313" key="1">
    <source>
        <dbReference type="EMBL" id="MED6196095.1"/>
    </source>
</evidence>
<comment type="caution">
    <text evidence="1">The sequence shown here is derived from an EMBL/GenBank/DDBJ whole genome shotgun (WGS) entry which is preliminary data.</text>
</comment>
<sequence length="121" mass="14193">MDHIIAVLVHLDVSEMPNSLLLPRWSKNARSRVSEYMENGPSCWDSMVTCRYWMLNDLCSEMCVLASSEFNDFVDVVDKVQSEILRLKQKRKAQEGSVRDPPMPRRTYFSRPGFDVYGWLW</sequence>
<keyword evidence="2" id="KW-1185">Reference proteome</keyword>
<accession>A0ABU6XDG8</accession>
<reference evidence="1 2" key="1">
    <citation type="journal article" date="2023" name="Plants (Basel)">
        <title>Bridging the Gap: Combining Genomics and Transcriptomics Approaches to Understand Stylosanthes scabra, an Orphan Legume from the Brazilian Caatinga.</title>
        <authorList>
            <person name="Ferreira-Neto J.R.C."/>
            <person name="da Silva M.D."/>
            <person name="Binneck E."/>
            <person name="de Melo N.F."/>
            <person name="da Silva R.H."/>
            <person name="de Melo A.L.T.M."/>
            <person name="Pandolfi V."/>
            <person name="Bustamante F.O."/>
            <person name="Brasileiro-Vidal A.C."/>
            <person name="Benko-Iseppon A.M."/>
        </authorList>
    </citation>
    <scope>NUCLEOTIDE SEQUENCE [LARGE SCALE GENOMIC DNA]</scope>
    <source>
        <tissue evidence="1">Leaves</tissue>
    </source>
</reference>
<evidence type="ECO:0000313" key="2">
    <source>
        <dbReference type="Proteomes" id="UP001341840"/>
    </source>
</evidence>
<organism evidence="1 2">
    <name type="scientific">Stylosanthes scabra</name>
    <dbReference type="NCBI Taxonomy" id="79078"/>
    <lineage>
        <taxon>Eukaryota</taxon>
        <taxon>Viridiplantae</taxon>
        <taxon>Streptophyta</taxon>
        <taxon>Embryophyta</taxon>
        <taxon>Tracheophyta</taxon>
        <taxon>Spermatophyta</taxon>
        <taxon>Magnoliopsida</taxon>
        <taxon>eudicotyledons</taxon>
        <taxon>Gunneridae</taxon>
        <taxon>Pentapetalae</taxon>
        <taxon>rosids</taxon>
        <taxon>fabids</taxon>
        <taxon>Fabales</taxon>
        <taxon>Fabaceae</taxon>
        <taxon>Papilionoideae</taxon>
        <taxon>50 kb inversion clade</taxon>
        <taxon>dalbergioids sensu lato</taxon>
        <taxon>Dalbergieae</taxon>
        <taxon>Pterocarpus clade</taxon>
        <taxon>Stylosanthes</taxon>
    </lineage>
</organism>